<evidence type="ECO:0000313" key="2">
    <source>
        <dbReference type="EMBL" id="NYZ22923.1"/>
    </source>
</evidence>
<feature type="domain" description="Antitoxin Xre/MbcA/ParS-like toxin-binding" evidence="1">
    <location>
        <begin position="104"/>
        <end position="158"/>
    </location>
</feature>
<sequence length="181" mass="18914">MARHAYKIDPAGGTAGHPAAGPAILDAGRFAADNRRRLSGPGLRSFLAIADAWGLGEGERLLLLGLPGRSTYFGWVAKARAGQDLTLPVDTLLRISGVLGVHKALRILFADDPEGVAWLRDPHDAPTFGGQPPLALLTNGTPDGIMLVRRYLDALRGGVFAAPGSAVDAADAYGDDDIVIV</sequence>
<accession>A0ABX2TIJ4</accession>
<evidence type="ECO:0000259" key="1">
    <source>
        <dbReference type="Pfam" id="PF09722"/>
    </source>
</evidence>
<name>A0ABX2TIJ4_9PROT</name>
<proteinExistence type="predicted"/>
<dbReference type="EMBL" id="JABFDB010000023">
    <property type="protein sequence ID" value="NYZ22923.1"/>
    <property type="molecule type" value="Genomic_DNA"/>
</dbReference>
<organism evidence="2 3">
    <name type="scientific">Azospirillum oleiclasticum</name>
    <dbReference type="NCBI Taxonomy" id="2735135"/>
    <lineage>
        <taxon>Bacteria</taxon>
        <taxon>Pseudomonadati</taxon>
        <taxon>Pseudomonadota</taxon>
        <taxon>Alphaproteobacteria</taxon>
        <taxon>Rhodospirillales</taxon>
        <taxon>Azospirillaceae</taxon>
        <taxon>Azospirillum</taxon>
    </lineage>
</organism>
<protein>
    <submittedName>
        <fullName evidence="2">DUF2384 domain-containing protein</fullName>
    </submittedName>
</protein>
<reference evidence="2 3" key="1">
    <citation type="submission" date="2020-05" db="EMBL/GenBank/DDBJ databases">
        <title>Azospirillum oleiclasticum sp. nov, a nitrogen-fixing and heavy crude oil-emulsifying bacterium isolated from the crude oil of Yumen Oilfield.</title>
        <authorList>
            <person name="Wu D."/>
            <person name="Cai M."/>
            <person name="Zhang X."/>
        </authorList>
    </citation>
    <scope>NUCLEOTIDE SEQUENCE [LARGE SCALE GENOMIC DNA]</scope>
    <source>
        <strain evidence="2 3">ROY-1-1-2</strain>
    </source>
</reference>
<evidence type="ECO:0000313" key="3">
    <source>
        <dbReference type="Proteomes" id="UP000584642"/>
    </source>
</evidence>
<dbReference type="Proteomes" id="UP000584642">
    <property type="component" value="Unassembled WGS sequence"/>
</dbReference>
<dbReference type="RefSeq" id="WP_180284703.1">
    <property type="nucleotide sequence ID" value="NZ_JABFDB010000023.1"/>
</dbReference>
<keyword evidence="3" id="KW-1185">Reference proteome</keyword>
<dbReference type="InterPro" id="IPR024467">
    <property type="entry name" value="Xre/MbcA/ParS-like_toxin-bd"/>
</dbReference>
<comment type="caution">
    <text evidence="2">The sequence shown here is derived from an EMBL/GenBank/DDBJ whole genome shotgun (WGS) entry which is preliminary data.</text>
</comment>
<gene>
    <name evidence="2" type="ORF">HND93_24720</name>
</gene>
<dbReference type="Pfam" id="PF09722">
    <property type="entry name" value="Xre_MbcA_ParS_C"/>
    <property type="match status" value="1"/>
</dbReference>